<dbReference type="AlphaFoldDB" id="A0A7Z0DBE7"/>
<keyword evidence="3" id="KW-0472">Membrane</keyword>
<protein>
    <submittedName>
        <fullName evidence="4">Uncharacterized protein</fullName>
    </submittedName>
</protein>
<feature type="region of interest" description="Disordered" evidence="2">
    <location>
        <begin position="240"/>
        <end position="271"/>
    </location>
</feature>
<evidence type="ECO:0000256" key="3">
    <source>
        <dbReference type="SAM" id="Phobius"/>
    </source>
</evidence>
<proteinExistence type="predicted"/>
<sequence>MSNDWNWWFASEYGRDQILREGLENAAVEAAAAERRTSRLRSELTALQGSLEQRIAALSRAFDAYVELGDVREQLAAFPDTSRARLDALRAIDALGSGRSAPPLAVGDGGYWLVHGCNAVIARSGGTPDAAVEAEAARLGGGDFELFWVATLGALGRGAETADRLGAVLASDGTLSPHQAAVLDAVALGDFGPRPDLTALRDAVEADPAENWDAWLGGFGRTDPDQITALVRLIDADTAAAPDAPGRADPSPGQAGSGQAASDPDAERSDAVRARLRGAVAEIVGRGHGEEAPLLARARELRGIVEHPAAQAIPEPERVSAAEAVRSAIADPNTDPQVRRVLVGVAARPLAAWLDRAGPADPEPTAVVLRSYGTSITITADSVDEEQVAQARSRMAADVAPARVVPLLAAAAAALVFAIVLFVLRQPFGGVLAVLAALGLAGWAAVRRNRRRIALDSASEERRRLDREVDEARGQAAAADQAARRRAVATAAAAGELRSRLTPPATASATAGSAGASAYWPTA</sequence>
<evidence type="ECO:0000313" key="5">
    <source>
        <dbReference type="Proteomes" id="UP000527616"/>
    </source>
</evidence>
<keyword evidence="1" id="KW-0175">Coiled coil</keyword>
<dbReference type="Proteomes" id="UP000527616">
    <property type="component" value="Unassembled WGS sequence"/>
</dbReference>
<evidence type="ECO:0000313" key="4">
    <source>
        <dbReference type="EMBL" id="NYI72509.1"/>
    </source>
</evidence>
<evidence type="ECO:0000256" key="1">
    <source>
        <dbReference type="SAM" id="Coils"/>
    </source>
</evidence>
<feature type="transmembrane region" description="Helical" evidence="3">
    <location>
        <begin position="404"/>
        <end position="422"/>
    </location>
</feature>
<dbReference type="RefSeq" id="WP_179446170.1">
    <property type="nucleotide sequence ID" value="NZ_JACBZS010000001.1"/>
</dbReference>
<feature type="compositionally biased region" description="Low complexity" evidence="2">
    <location>
        <begin position="240"/>
        <end position="252"/>
    </location>
</feature>
<keyword evidence="3" id="KW-1133">Transmembrane helix</keyword>
<organism evidence="4 5">
    <name type="scientific">Naumannella cuiyingiana</name>
    <dbReference type="NCBI Taxonomy" id="1347891"/>
    <lineage>
        <taxon>Bacteria</taxon>
        <taxon>Bacillati</taxon>
        <taxon>Actinomycetota</taxon>
        <taxon>Actinomycetes</taxon>
        <taxon>Propionibacteriales</taxon>
        <taxon>Propionibacteriaceae</taxon>
        <taxon>Naumannella</taxon>
    </lineage>
</organism>
<feature type="coiled-coil region" evidence="1">
    <location>
        <begin position="455"/>
        <end position="482"/>
    </location>
</feature>
<feature type="transmembrane region" description="Helical" evidence="3">
    <location>
        <begin position="428"/>
        <end position="446"/>
    </location>
</feature>
<accession>A0A7Z0DBE7</accession>
<dbReference type="EMBL" id="JACBZS010000001">
    <property type="protein sequence ID" value="NYI72509.1"/>
    <property type="molecule type" value="Genomic_DNA"/>
</dbReference>
<feature type="region of interest" description="Disordered" evidence="2">
    <location>
        <begin position="503"/>
        <end position="523"/>
    </location>
</feature>
<comment type="caution">
    <text evidence="4">The sequence shown here is derived from an EMBL/GenBank/DDBJ whole genome shotgun (WGS) entry which is preliminary data.</text>
</comment>
<name>A0A7Z0DBE7_9ACTN</name>
<keyword evidence="3" id="KW-0812">Transmembrane</keyword>
<evidence type="ECO:0000256" key="2">
    <source>
        <dbReference type="SAM" id="MobiDB-lite"/>
    </source>
</evidence>
<gene>
    <name evidence="4" type="ORF">GGQ54_003069</name>
</gene>
<keyword evidence="5" id="KW-1185">Reference proteome</keyword>
<reference evidence="4 5" key="1">
    <citation type="submission" date="2020-07" db="EMBL/GenBank/DDBJ databases">
        <title>Sequencing the genomes of 1000 actinobacteria strains.</title>
        <authorList>
            <person name="Klenk H.-P."/>
        </authorList>
    </citation>
    <scope>NUCLEOTIDE SEQUENCE [LARGE SCALE GENOMIC DNA]</scope>
    <source>
        <strain evidence="4 5">DSM 103164</strain>
    </source>
</reference>